<dbReference type="SUPFAM" id="SSF81383">
    <property type="entry name" value="F-box domain"/>
    <property type="match status" value="1"/>
</dbReference>
<evidence type="ECO:0000313" key="5">
    <source>
        <dbReference type="Proteomes" id="UP000230069"/>
    </source>
</evidence>
<evidence type="ECO:0000256" key="1">
    <source>
        <dbReference type="SAM" id="MobiDB-lite"/>
    </source>
</evidence>
<gene>
    <name evidence="4" type="ORF">AQUCO_06100082v1</name>
</gene>
<name>A0A2G5CDI4_AQUCA</name>
<organism evidence="4 5">
    <name type="scientific">Aquilegia coerulea</name>
    <name type="common">Rocky mountain columbine</name>
    <dbReference type="NCBI Taxonomy" id="218851"/>
    <lineage>
        <taxon>Eukaryota</taxon>
        <taxon>Viridiplantae</taxon>
        <taxon>Streptophyta</taxon>
        <taxon>Embryophyta</taxon>
        <taxon>Tracheophyta</taxon>
        <taxon>Spermatophyta</taxon>
        <taxon>Magnoliopsida</taxon>
        <taxon>Ranunculales</taxon>
        <taxon>Ranunculaceae</taxon>
        <taxon>Thalictroideae</taxon>
        <taxon>Aquilegia</taxon>
    </lineage>
</organism>
<sequence length="385" mass="44512">MKKVLRSTRDTNKRRKVTVDEKKKEETPCWSSLPLELMENIMTNLYYVDHVHVKAVCNGWRSKYIVPPLKQLPWLMAFPDNTWSSCKLFDPVYKKTYSVNVAEKRLRGKNFDDIQIHTCKQGWLLMSLVKKPKCLFLYSPFLDGRIIDLPPLNSTFEMATFSSPPSNSDCVVFTLDAPEDSKTVYIRTCDLNNKKWITRVFRPSNWMFFGCNSVNYMDGTFYCLSKSGLLGTYNMQDTPSWREFSEQEFQIINPKATSVHTVVFDGKIMLIAINWQVTDDNRFQIYRLDRTDMTWYKIRSIDDQVLFLGDCSVTLPANVAGSNLENKIFYSGDSRLKAFSIGDGSSKRKGNPCPQIYGSLSRQDCKKIWIETPLSTKVRNVIVLI</sequence>
<dbReference type="InterPro" id="IPR005174">
    <property type="entry name" value="KIB1-4_b-propeller"/>
</dbReference>
<dbReference type="PANTHER" id="PTHR33127">
    <property type="entry name" value="TRANSMEMBRANE PROTEIN"/>
    <property type="match status" value="1"/>
</dbReference>
<feature type="domain" description="F-box" evidence="2">
    <location>
        <begin position="30"/>
        <end position="62"/>
    </location>
</feature>
<dbReference type="EMBL" id="KZ305078">
    <property type="protein sequence ID" value="PIA29320.1"/>
    <property type="molecule type" value="Genomic_DNA"/>
</dbReference>
<reference evidence="4 5" key="1">
    <citation type="submission" date="2017-09" db="EMBL/GenBank/DDBJ databases">
        <title>WGS assembly of Aquilegia coerulea Goldsmith.</title>
        <authorList>
            <person name="Hodges S."/>
            <person name="Kramer E."/>
            <person name="Nordborg M."/>
            <person name="Tomkins J."/>
            <person name="Borevitz J."/>
            <person name="Derieg N."/>
            <person name="Yan J."/>
            <person name="Mihaltcheva S."/>
            <person name="Hayes R.D."/>
            <person name="Rokhsar D."/>
        </authorList>
    </citation>
    <scope>NUCLEOTIDE SEQUENCE [LARGE SCALE GENOMIC DNA]</scope>
    <source>
        <strain evidence="5">cv. Goldsmith</strain>
    </source>
</reference>
<feature type="domain" description="KIB1-4 beta-propeller" evidence="3">
    <location>
        <begin position="89"/>
        <end position="333"/>
    </location>
</feature>
<dbReference type="InterPro" id="IPR011043">
    <property type="entry name" value="Gal_Oxase/kelch_b-propeller"/>
</dbReference>
<dbReference type="InterPro" id="IPR036047">
    <property type="entry name" value="F-box-like_dom_sf"/>
</dbReference>
<dbReference type="Pfam" id="PF03478">
    <property type="entry name" value="Beta-prop_KIB1-4"/>
    <property type="match status" value="1"/>
</dbReference>
<dbReference type="SUPFAM" id="SSF50965">
    <property type="entry name" value="Galactose oxidase, central domain"/>
    <property type="match status" value="1"/>
</dbReference>
<evidence type="ECO:0000259" key="3">
    <source>
        <dbReference type="Pfam" id="PF03478"/>
    </source>
</evidence>
<dbReference type="InterPro" id="IPR001810">
    <property type="entry name" value="F-box_dom"/>
</dbReference>
<feature type="compositionally biased region" description="Basic and acidic residues" evidence="1">
    <location>
        <begin position="7"/>
        <end position="20"/>
    </location>
</feature>
<dbReference type="AlphaFoldDB" id="A0A2G5CDI4"/>
<dbReference type="OrthoDB" id="1863935at2759"/>
<keyword evidence="5" id="KW-1185">Reference proteome</keyword>
<feature type="region of interest" description="Disordered" evidence="1">
    <location>
        <begin position="1"/>
        <end position="20"/>
    </location>
</feature>
<dbReference type="InParanoid" id="A0A2G5CDI4"/>
<evidence type="ECO:0000313" key="4">
    <source>
        <dbReference type="EMBL" id="PIA29320.1"/>
    </source>
</evidence>
<dbReference type="Proteomes" id="UP000230069">
    <property type="component" value="Unassembled WGS sequence"/>
</dbReference>
<proteinExistence type="predicted"/>
<dbReference type="Pfam" id="PF00646">
    <property type="entry name" value="F-box"/>
    <property type="match status" value="1"/>
</dbReference>
<evidence type="ECO:0000259" key="2">
    <source>
        <dbReference type="Pfam" id="PF00646"/>
    </source>
</evidence>
<dbReference type="STRING" id="218851.A0A2G5CDI4"/>
<protein>
    <submittedName>
        <fullName evidence="4">Uncharacterized protein</fullName>
    </submittedName>
</protein>
<dbReference type="PANTHER" id="PTHR33127:SF5">
    <property type="entry name" value="TRANSMEMBRANE PROTEIN"/>
    <property type="match status" value="1"/>
</dbReference>
<accession>A0A2G5CDI4</accession>